<reference evidence="3" key="3">
    <citation type="submission" date="2015-06" db="UniProtKB">
        <authorList>
            <consortium name="EnsemblProtists"/>
        </authorList>
    </citation>
    <scope>IDENTIFICATION</scope>
</reference>
<proteinExistence type="predicted"/>
<dbReference type="HOGENOM" id="CLU_1411241_0_0_1"/>
<feature type="coiled-coil region" evidence="1">
    <location>
        <begin position="158"/>
        <end position="192"/>
    </location>
</feature>
<dbReference type="RefSeq" id="XP_005828496.1">
    <property type="nucleotide sequence ID" value="XM_005828439.1"/>
</dbReference>
<accession>L1IZ45</accession>
<evidence type="ECO:0000256" key="1">
    <source>
        <dbReference type="SAM" id="Coils"/>
    </source>
</evidence>
<reference evidence="4" key="2">
    <citation type="submission" date="2012-11" db="EMBL/GenBank/DDBJ databases">
        <authorList>
            <person name="Kuo A."/>
            <person name="Curtis B.A."/>
            <person name="Tanifuji G."/>
            <person name="Burki F."/>
            <person name="Gruber A."/>
            <person name="Irimia M."/>
            <person name="Maruyama S."/>
            <person name="Arias M.C."/>
            <person name="Ball S.G."/>
            <person name="Gile G.H."/>
            <person name="Hirakawa Y."/>
            <person name="Hopkins J.F."/>
            <person name="Rensing S.A."/>
            <person name="Schmutz J."/>
            <person name="Symeonidi A."/>
            <person name="Elias M."/>
            <person name="Eveleigh R.J."/>
            <person name="Herman E.K."/>
            <person name="Klute M.J."/>
            <person name="Nakayama T."/>
            <person name="Obornik M."/>
            <person name="Reyes-Prieto A."/>
            <person name="Armbrust E.V."/>
            <person name="Aves S.J."/>
            <person name="Beiko R.G."/>
            <person name="Coutinho P."/>
            <person name="Dacks J.B."/>
            <person name="Durnford D.G."/>
            <person name="Fast N.M."/>
            <person name="Green B.R."/>
            <person name="Grisdale C."/>
            <person name="Hempe F."/>
            <person name="Henrissat B."/>
            <person name="Hoppner M.P."/>
            <person name="Ishida K.-I."/>
            <person name="Kim E."/>
            <person name="Koreny L."/>
            <person name="Kroth P.G."/>
            <person name="Liu Y."/>
            <person name="Malik S.-B."/>
            <person name="Maier U.G."/>
            <person name="McRose D."/>
            <person name="Mock T."/>
            <person name="Neilson J.A."/>
            <person name="Onodera N.T."/>
            <person name="Poole A.M."/>
            <person name="Pritham E.J."/>
            <person name="Richards T.A."/>
            <person name="Rocap G."/>
            <person name="Roy S.W."/>
            <person name="Sarai C."/>
            <person name="Schaack S."/>
            <person name="Shirato S."/>
            <person name="Slamovits C.H."/>
            <person name="Spencer D.F."/>
            <person name="Suzuki S."/>
            <person name="Worden A.Z."/>
            <person name="Zauner S."/>
            <person name="Barry K."/>
            <person name="Bell C."/>
            <person name="Bharti A.K."/>
            <person name="Crow J.A."/>
            <person name="Grimwood J."/>
            <person name="Kramer R."/>
            <person name="Lindquist E."/>
            <person name="Lucas S."/>
            <person name="Salamov A."/>
            <person name="McFadden G.I."/>
            <person name="Lane C.E."/>
            <person name="Keeling P.J."/>
            <person name="Gray M.W."/>
            <person name="Grigoriev I.V."/>
            <person name="Archibald J.M."/>
        </authorList>
    </citation>
    <scope>NUCLEOTIDE SEQUENCE</scope>
    <source>
        <strain evidence="4">CCMP2712</strain>
    </source>
</reference>
<sequence length="193" mass="20162">MSPSLFLMLAASAMGGGRSDAAFDVGRFKSGNMAFPEPIHIQLPDLRKLERTFIEIGPLCIRSGHGLMLAGAGCGVGMGIGVGFPLTGAGGGFDSVAMSPLGRILSQLPGGYTMMDLLRKALRYFPSARVGGGCGIGCGYGVGVGIFSSGGSSIMPVREEQVDAMQELRTRLDALETRVEQLESRASETKSKK</sequence>
<dbReference type="KEGG" id="gtt:GUITHDRAFT_153821"/>
<dbReference type="Proteomes" id="UP000011087">
    <property type="component" value="Unassembled WGS sequence"/>
</dbReference>
<dbReference type="GeneID" id="17298131"/>
<keyword evidence="1" id="KW-0175">Coiled coil</keyword>
<dbReference type="eggNOG" id="ENOG502SWWJ">
    <property type="taxonomic scope" value="Eukaryota"/>
</dbReference>
<name>L1IZ45_GUITC</name>
<dbReference type="PaxDb" id="55529-EKX41516"/>
<evidence type="ECO:0000313" key="3">
    <source>
        <dbReference type="EnsemblProtists" id="EKX41516"/>
    </source>
</evidence>
<keyword evidence="4" id="KW-1185">Reference proteome</keyword>
<gene>
    <name evidence="2" type="ORF">GUITHDRAFT_153821</name>
</gene>
<dbReference type="EnsemblProtists" id="EKX41516">
    <property type="protein sequence ID" value="EKX41516"/>
    <property type="gene ID" value="GUITHDRAFT_153821"/>
</dbReference>
<organism evidence="2">
    <name type="scientific">Guillardia theta (strain CCMP2712)</name>
    <name type="common">Cryptophyte</name>
    <dbReference type="NCBI Taxonomy" id="905079"/>
    <lineage>
        <taxon>Eukaryota</taxon>
        <taxon>Cryptophyceae</taxon>
        <taxon>Pyrenomonadales</taxon>
        <taxon>Geminigeraceae</taxon>
        <taxon>Guillardia</taxon>
    </lineage>
</organism>
<protein>
    <submittedName>
        <fullName evidence="2 3">Uncharacterized protein</fullName>
    </submittedName>
</protein>
<reference evidence="2 4" key="1">
    <citation type="journal article" date="2012" name="Nature">
        <title>Algal genomes reveal evolutionary mosaicism and the fate of nucleomorphs.</title>
        <authorList>
            <consortium name="DOE Joint Genome Institute"/>
            <person name="Curtis B.A."/>
            <person name="Tanifuji G."/>
            <person name="Burki F."/>
            <person name="Gruber A."/>
            <person name="Irimia M."/>
            <person name="Maruyama S."/>
            <person name="Arias M.C."/>
            <person name="Ball S.G."/>
            <person name="Gile G.H."/>
            <person name="Hirakawa Y."/>
            <person name="Hopkins J.F."/>
            <person name="Kuo A."/>
            <person name="Rensing S.A."/>
            <person name="Schmutz J."/>
            <person name="Symeonidi A."/>
            <person name="Elias M."/>
            <person name="Eveleigh R.J."/>
            <person name="Herman E.K."/>
            <person name="Klute M.J."/>
            <person name="Nakayama T."/>
            <person name="Obornik M."/>
            <person name="Reyes-Prieto A."/>
            <person name="Armbrust E.V."/>
            <person name="Aves S.J."/>
            <person name="Beiko R.G."/>
            <person name="Coutinho P."/>
            <person name="Dacks J.B."/>
            <person name="Durnford D.G."/>
            <person name="Fast N.M."/>
            <person name="Green B.R."/>
            <person name="Grisdale C.J."/>
            <person name="Hempel F."/>
            <person name="Henrissat B."/>
            <person name="Hoppner M.P."/>
            <person name="Ishida K."/>
            <person name="Kim E."/>
            <person name="Koreny L."/>
            <person name="Kroth P.G."/>
            <person name="Liu Y."/>
            <person name="Malik S.B."/>
            <person name="Maier U.G."/>
            <person name="McRose D."/>
            <person name="Mock T."/>
            <person name="Neilson J.A."/>
            <person name="Onodera N.T."/>
            <person name="Poole A.M."/>
            <person name="Pritham E.J."/>
            <person name="Richards T.A."/>
            <person name="Rocap G."/>
            <person name="Roy S.W."/>
            <person name="Sarai C."/>
            <person name="Schaack S."/>
            <person name="Shirato S."/>
            <person name="Slamovits C.H."/>
            <person name="Spencer D.F."/>
            <person name="Suzuki S."/>
            <person name="Worden A.Z."/>
            <person name="Zauner S."/>
            <person name="Barry K."/>
            <person name="Bell C."/>
            <person name="Bharti A.K."/>
            <person name="Crow J.A."/>
            <person name="Grimwood J."/>
            <person name="Kramer R."/>
            <person name="Lindquist E."/>
            <person name="Lucas S."/>
            <person name="Salamov A."/>
            <person name="McFadden G.I."/>
            <person name="Lane C.E."/>
            <person name="Keeling P.J."/>
            <person name="Gray M.W."/>
            <person name="Grigoriev I.V."/>
            <person name="Archibald J.M."/>
        </authorList>
    </citation>
    <scope>NUCLEOTIDE SEQUENCE</scope>
    <source>
        <strain evidence="2 4">CCMP2712</strain>
    </source>
</reference>
<evidence type="ECO:0000313" key="2">
    <source>
        <dbReference type="EMBL" id="EKX41516.1"/>
    </source>
</evidence>
<dbReference type="AlphaFoldDB" id="L1IZ45"/>
<evidence type="ECO:0000313" key="4">
    <source>
        <dbReference type="Proteomes" id="UP000011087"/>
    </source>
</evidence>
<dbReference type="EMBL" id="JH993023">
    <property type="protein sequence ID" value="EKX41516.1"/>
    <property type="molecule type" value="Genomic_DNA"/>
</dbReference>